<feature type="non-terminal residue" evidence="6">
    <location>
        <position position="49"/>
    </location>
</feature>
<keyword evidence="1" id="KW-0805">Transcription regulation</keyword>
<dbReference type="Proteomes" id="UP000214596">
    <property type="component" value="Unassembled WGS sequence"/>
</dbReference>
<keyword evidence="2" id="KW-0238">DNA-binding</keyword>
<evidence type="ECO:0000313" key="6">
    <source>
        <dbReference type="EMBL" id="OXE29375.1"/>
    </source>
</evidence>
<organism evidence="6 7">
    <name type="scientific">Vibrio parahaemolyticus</name>
    <dbReference type="NCBI Taxonomy" id="670"/>
    <lineage>
        <taxon>Bacteria</taxon>
        <taxon>Pseudomonadati</taxon>
        <taxon>Pseudomonadota</taxon>
        <taxon>Gammaproteobacteria</taxon>
        <taxon>Vibrionales</taxon>
        <taxon>Vibrionaceae</taxon>
        <taxon>Vibrio</taxon>
    </lineage>
</organism>
<reference evidence="6 7" key="1">
    <citation type="journal article" date="2017" name="Appl. Environ. Microbiol.">
        <title>Parallel evolution of two clades of a major Atlantic endemic Vibrio parahaemolyticus pathogen lineage by independent acquisition of related pathogenicity islands.</title>
        <authorList>
            <person name="Xu F."/>
            <person name="Gonzalez-Escalona N."/>
            <person name="Drees K.P."/>
            <person name="Sebra R.P."/>
            <person name="Cooper V.S."/>
            <person name="Jones S.H."/>
            <person name="Whistler C.A."/>
        </authorList>
    </citation>
    <scope>NUCLEOTIDE SEQUENCE [LARGE SCALE GENOMIC DNA]</scope>
    <source>
        <strain evidence="6 7">MAVP-3</strain>
    </source>
</reference>
<evidence type="ECO:0000313" key="7">
    <source>
        <dbReference type="Proteomes" id="UP000214596"/>
    </source>
</evidence>
<gene>
    <name evidence="6" type="ORF">CA163_28970</name>
</gene>
<evidence type="ECO:0000256" key="4">
    <source>
        <dbReference type="SAM" id="MobiDB-lite"/>
    </source>
</evidence>
<dbReference type="InterPro" id="IPR000524">
    <property type="entry name" value="Tscrpt_reg_HTH_GntR"/>
</dbReference>
<sequence length="49" mass="5328">MKTTGAGQLGTQLGKIKTSLRQQIHTGVVSQGQKLPSERELSELFSTTR</sequence>
<dbReference type="InterPro" id="IPR036390">
    <property type="entry name" value="WH_DNA-bd_sf"/>
</dbReference>
<proteinExistence type="predicted"/>
<dbReference type="Gene3D" id="1.10.10.10">
    <property type="entry name" value="Winged helix-like DNA-binding domain superfamily/Winged helix DNA-binding domain"/>
    <property type="match status" value="1"/>
</dbReference>
<dbReference type="InterPro" id="IPR036388">
    <property type="entry name" value="WH-like_DNA-bd_sf"/>
</dbReference>
<evidence type="ECO:0000256" key="2">
    <source>
        <dbReference type="ARBA" id="ARBA00023125"/>
    </source>
</evidence>
<dbReference type="SUPFAM" id="SSF46785">
    <property type="entry name" value="Winged helix' DNA-binding domain"/>
    <property type="match status" value="1"/>
</dbReference>
<dbReference type="Pfam" id="PF00392">
    <property type="entry name" value="GntR"/>
    <property type="match status" value="1"/>
</dbReference>
<keyword evidence="3" id="KW-0804">Transcription</keyword>
<evidence type="ECO:0000256" key="3">
    <source>
        <dbReference type="ARBA" id="ARBA00023163"/>
    </source>
</evidence>
<evidence type="ECO:0000256" key="1">
    <source>
        <dbReference type="ARBA" id="ARBA00023015"/>
    </source>
</evidence>
<feature type="region of interest" description="Disordered" evidence="4">
    <location>
        <begin position="26"/>
        <end position="49"/>
    </location>
</feature>
<dbReference type="GO" id="GO:0003700">
    <property type="term" value="F:DNA-binding transcription factor activity"/>
    <property type="evidence" value="ECO:0007669"/>
    <property type="project" value="InterPro"/>
</dbReference>
<comment type="caution">
    <text evidence="6">The sequence shown here is derived from an EMBL/GenBank/DDBJ whole genome shotgun (WGS) entry which is preliminary data.</text>
</comment>
<evidence type="ECO:0000259" key="5">
    <source>
        <dbReference type="PROSITE" id="PS50949"/>
    </source>
</evidence>
<protein>
    <submittedName>
        <fullName evidence="6">MFS transporter</fullName>
    </submittedName>
</protein>
<name>A0A227J4L5_VIBPH</name>
<dbReference type="AlphaFoldDB" id="A0A227J4L5"/>
<accession>A0A227J4L5</accession>
<feature type="domain" description="HTH gntR-type" evidence="5">
    <location>
        <begin position="10"/>
        <end position="49"/>
    </location>
</feature>
<dbReference type="GO" id="GO:0003677">
    <property type="term" value="F:DNA binding"/>
    <property type="evidence" value="ECO:0007669"/>
    <property type="project" value="UniProtKB-KW"/>
</dbReference>
<dbReference type="PROSITE" id="PS50949">
    <property type="entry name" value="HTH_GNTR"/>
    <property type="match status" value="1"/>
</dbReference>
<dbReference type="EMBL" id="NIXT01003327">
    <property type="protein sequence ID" value="OXE29375.1"/>
    <property type="molecule type" value="Genomic_DNA"/>
</dbReference>